<dbReference type="RefSeq" id="XP_001030812.3">
    <property type="nucleotide sequence ID" value="XM_001030812.3"/>
</dbReference>
<evidence type="ECO:0000256" key="1">
    <source>
        <dbReference type="ARBA" id="ARBA00004141"/>
    </source>
</evidence>
<dbReference type="Proteomes" id="UP000009168">
    <property type="component" value="Unassembled WGS sequence"/>
</dbReference>
<comment type="domain">
    <text evidence="9">The DHHC domain is required for palmitoyltransferase activity.</text>
</comment>
<dbReference type="Gene3D" id="1.25.40.20">
    <property type="entry name" value="Ankyrin repeat-containing domain"/>
    <property type="match status" value="1"/>
</dbReference>
<organism evidence="12 13">
    <name type="scientific">Tetrahymena thermophila (strain SB210)</name>
    <dbReference type="NCBI Taxonomy" id="312017"/>
    <lineage>
        <taxon>Eukaryota</taxon>
        <taxon>Sar</taxon>
        <taxon>Alveolata</taxon>
        <taxon>Ciliophora</taxon>
        <taxon>Intramacronucleata</taxon>
        <taxon>Oligohymenophorea</taxon>
        <taxon>Hymenostomatida</taxon>
        <taxon>Tetrahymenina</taxon>
        <taxon>Tetrahymenidae</taxon>
        <taxon>Tetrahymena</taxon>
    </lineage>
</organism>
<feature type="transmembrane region" description="Helical" evidence="9">
    <location>
        <begin position="461"/>
        <end position="484"/>
    </location>
</feature>
<feature type="region of interest" description="Disordered" evidence="10">
    <location>
        <begin position="559"/>
        <end position="626"/>
    </location>
</feature>
<evidence type="ECO:0000313" key="12">
    <source>
        <dbReference type="EMBL" id="EAR83149.3"/>
    </source>
</evidence>
<evidence type="ECO:0000256" key="2">
    <source>
        <dbReference type="ARBA" id="ARBA00022679"/>
    </source>
</evidence>
<evidence type="ECO:0000256" key="9">
    <source>
        <dbReference type="RuleBase" id="RU079119"/>
    </source>
</evidence>
<feature type="compositionally biased region" description="Polar residues" evidence="10">
    <location>
        <begin position="587"/>
        <end position="604"/>
    </location>
</feature>
<keyword evidence="3 9" id="KW-0812">Transmembrane</keyword>
<evidence type="ECO:0000256" key="4">
    <source>
        <dbReference type="ARBA" id="ARBA00022989"/>
    </source>
</evidence>
<comment type="subcellular location">
    <subcellularLocation>
        <location evidence="1">Membrane</location>
        <topology evidence="1">Multi-pass membrane protein</topology>
    </subcellularLocation>
</comment>
<dbReference type="AlphaFoldDB" id="Q22CX0"/>
<comment type="similarity">
    <text evidence="7">Belongs to the DHHC palmitoyltransferase family. PFA5 subfamily.</text>
</comment>
<dbReference type="InterPro" id="IPR002110">
    <property type="entry name" value="Ankyrin_rpt"/>
</dbReference>
<dbReference type="PROSITE" id="PS50216">
    <property type="entry name" value="DHHC"/>
    <property type="match status" value="1"/>
</dbReference>
<feature type="transmembrane region" description="Helical" evidence="9">
    <location>
        <begin position="511"/>
        <end position="536"/>
    </location>
</feature>
<sequence>MIPEKNIKNSVECFSGMQLPKNYSEAIKFLKSLSNQQNVKLDYIVEILKVYKGINLNKFPKFNLLVQAVKDNNEFAFNLFLDYLQQADIPQEDKIEYINSNKALNCEEGYNALQYAVYYEFQDMALKLIEKGARYDTHINEIGDKIIHSAARGGSLKVIMKLQQLGVDIFEKTQSKGLNLSTFEIACFEGNLHIMKYLLKMDEFENQKRIDINEQHPVSKETPLHLGIRSKDYSVVKFLLIQGANKQLKNNENQTPLQFAIWRKEKIQKKLKEKRETVDQYQIMEWESKINHLDSLISLLGDIKFFNRLKLQTRVGPTKGMNKYSYILRIINILGFIGFIFILPYTDLFIGFIVFFYSIYLCSFYCLFCSYKSDPGYIKQLGYESYQLDLNNNQPASQKDTFVNNFWLLLCKKEFEELCLECCIIKPVRSKHCDFCNRCVAVMDHHCPFIKNCVGAKNHRYFFFMLVTQALSQISILIACIFALKELQQDDIEDEHSHQFIDSCPQLFNPIIAYISISILIIQFIITCFPLFFIIIHQRTILVNGLTSLEMRYKGKFDKQKKEEIDENQPVTEVPNRTKSKQHPETRSNSTSQSTARLSHSNINDDQEDEQPEITEDQLESTDDQDTGSLYTALSAQQRDIFQNRNTNPSNKKWYENIKCMLFKNRKNKFYFADEELHRRIFQNQDQRFSLSCSQQFSEKDCLSKTESRNQLLMQYIK</sequence>
<dbReference type="PANTHER" id="PTHR22883">
    <property type="entry name" value="ZINC FINGER DHHC DOMAIN CONTAINING PROTEIN"/>
    <property type="match status" value="1"/>
</dbReference>
<dbReference type="InterPro" id="IPR001594">
    <property type="entry name" value="Palmitoyltrfase_DHHC"/>
</dbReference>
<feature type="repeat" description="ANK" evidence="8">
    <location>
        <begin position="219"/>
        <end position="251"/>
    </location>
</feature>
<dbReference type="eggNOG" id="KOG0509">
    <property type="taxonomic scope" value="Eukaryota"/>
</dbReference>
<evidence type="ECO:0000256" key="3">
    <source>
        <dbReference type="ARBA" id="ARBA00022692"/>
    </source>
</evidence>
<dbReference type="PANTHER" id="PTHR22883:SF23">
    <property type="entry name" value="PALMITOYLTRANSFERASE ZDHHC6"/>
    <property type="match status" value="1"/>
</dbReference>
<name>Q22CX0_TETTS</name>
<dbReference type="PROSITE" id="PS50088">
    <property type="entry name" value="ANK_REPEAT"/>
    <property type="match status" value="1"/>
</dbReference>
<dbReference type="GO" id="GO:0005794">
    <property type="term" value="C:Golgi apparatus"/>
    <property type="evidence" value="ECO:0007669"/>
    <property type="project" value="TreeGrafter"/>
</dbReference>
<accession>Q22CX0</accession>
<evidence type="ECO:0000259" key="11">
    <source>
        <dbReference type="Pfam" id="PF01529"/>
    </source>
</evidence>
<dbReference type="SMART" id="SM00248">
    <property type="entry name" value="ANK"/>
    <property type="match status" value="4"/>
</dbReference>
<dbReference type="KEGG" id="tet:TTHERM_01014660"/>
<dbReference type="InterPro" id="IPR036770">
    <property type="entry name" value="Ankyrin_rpt-contain_sf"/>
</dbReference>
<reference evidence="13" key="1">
    <citation type="journal article" date="2006" name="PLoS Biol.">
        <title>Macronuclear genome sequence of the ciliate Tetrahymena thermophila, a model eukaryote.</title>
        <authorList>
            <person name="Eisen J.A."/>
            <person name="Coyne R.S."/>
            <person name="Wu M."/>
            <person name="Wu D."/>
            <person name="Thiagarajan M."/>
            <person name="Wortman J.R."/>
            <person name="Badger J.H."/>
            <person name="Ren Q."/>
            <person name="Amedeo P."/>
            <person name="Jones K.M."/>
            <person name="Tallon L.J."/>
            <person name="Delcher A.L."/>
            <person name="Salzberg S.L."/>
            <person name="Silva J.C."/>
            <person name="Haas B.J."/>
            <person name="Majoros W.H."/>
            <person name="Farzad M."/>
            <person name="Carlton J.M."/>
            <person name="Smith R.K. Jr."/>
            <person name="Garg J."/>
            <person name="Pearlman R.E."/>
            <person name="Karrer K.M."/>
            <person name="Sun L."/>
            <person name="Manning G."/>
            <person name="Elde N.C."/>
            <person name="Turkewitz A.P."/>
            <person name="Asai D.J."/>
            <person name="Wilkes D.E."/>
            <person name="Wang Y."/>
            <person name="Cai H."/>
            <person name="Collins K."/>
            <person name="Stewart B.A."/>
            <person name="Lee S.R."/>
            <person name="Wilamowska K."/>
            <person name="Weinberg Z."/>
            <person name="Ruzzo W.L."/>
            <person name="Wloga D."/>
            <person name="Gaertig J."/>
            <person name="Frankel J."/>
            <person name="Tsao C.-C."/>
            <person name="Gorovsky M.A."/>
            <person name="Keeling P.J."/>
            <person name="Waller R.F."/>
            <person name="Patron N.J."/>
            <person name="Cherry J.M."/>
            <person name="Stover N.A."/>
            <person name="Krieger C.J."/>
            <person name="del Toro C."/>
            <person name="Ryder H.F."/>
            <person name="Williamson S.C."/>
            <person name="Barbeau R.A."/>
            <person name="Hamilton E.P."/>
            <person name="Orias E."/>
        </authorList>
    </citation>
    <scope>NUCLEOTIDE SEQUENCE [LARGE SCALE GENOMIC DNA]</scope>
    <source>
        <strain evidence="13">SB210</strain>
    </source>
</reference>
<evidence type="ECO:0000256" key="6">
    <source>
        <dbReference type="ARBA" id="ARBA00023315"/>
    </source>
</evidence>
<keyword evidence="12" id="KW-0647">Proteasome</keyword>
<dbReference type="PROSITE" id="PS50297">
    <property type="entry name" value="ANK_REP_REGION"/>
    <property type="match status" value="1"/>
</dbReference>
<keyword evidence="2 9" id="KW-0808">Transferase</keyword>
<feature type="domain" description="Palmitoyltransferase DHHC" evidence="11">
    <location>
        <begin position="413"/>
        <end position="551"/>
    </location>
</feature>
<dbReference type="OrthoDB" id="331948at2759"/>
<dbReference type="EMBL" id="GG662521">
    <property type="protein sequence ID" value="EAR83149.3"/>
    <property type="molecule type" value="Genomic_DNA"/>
</dbReference>
<proteinExistence type="inferred from homology"/>
<dbReference type="eggNOG" id="KOG0726">
    <property type="taxonomic scope" value="Eukaryota"/>
</dbReference>
<dbReference type="InterPro" id="IPR039859">
    <property type="entry name" value="PFA4/ZDH16/20/ERF2-like"/>
</dbReference>
<feature type="transmembrane region" description="Helical" evidence="9">
    <location>
        <begin position="326"/>
        <end position="343"/>
    </location>
</feature>
<dbReference type="GO" id="GO:0006612">
    <property type="term" value="P:protein targeting to membrane"/>
    <property type="evidence" value="ECO:0007669"/>
    <property type="project" value="TreeGrafter"/>
</dbReference>
<evidence type="ECO:0000256" key="10">
    <source>
        <dbReference type="SAM" id="MobiDB-lite"/>
    </source>
</evidence>
<dbReference type="GO" id="GO:0000502">
    <property type="term" value="C:proteasome complex"/>
    <property type="evidence" value="ECO:0007669"/>
    <property type="project" value="UniProtKB-KW"/>
</dbReference>
<keyword evidence="8" id="KW-0040">ANK repeat</keyword>
<keyword evidence="13" id="KW-1185">Reference proteome</keyword>
<dbReference type="Pfam" id="PF12796">
    <property type="entry name" value="Ank_2"/>
    <property type="match status" value="1"/>
</dbReference>
<dbReference type="EC" id="2.3.1.225" evidence="9"/>
<evidence type="ECO:0000256" key="7">
    <source>
        <dbReference type="ARBA" id="ARBA00038298"/>
    </source>
</evidence>
<evidence type="ECO:0000256" key="5">
    <source>
        <dbReference type="ARBA" id="ARBA00023136"/>
    </source>
</evidence>
<dbReference type="GO" id="GO:0016020">
    <property type="term" value="C:membrane"/>
    <property type="evidence" value="ECO:0007669"/>
    <property type="project" value="UniProtKB-SubCell"/>
</dbReference>
<dbReference type="SUPFAM" id="SSF48403">
    <property type="entry name" value="Ankyrin repeat"/>
    <property type="match status" value="1"/>
</dbReference>
<feature type="transmembrane region" description="Helical" evidence="9">
    <location>
        <begin position="349"/>
        <end position="371"/>
    </location>
</feature>
<evidence type="ECO:0000256" key="8">
    <source>
        <dbReference type="PROSITE-ProRule" id="PRU00023"/>
    </source>
</evidence>
<dbReference type="InParanoid" id="Q22CX0"/>
<dbReference type="GeneID" id="7830086"/>
<keyword evidence="6 9" id="KW-0012">Acyltransferase</keyword>
<keyword evidence="4 9" id="KW-1133">Transmembrane helix</keyword>
<dbReference type="GO" id="GO:0019706">
    <property type="term" value="F:protein-cysteine S-palmitoyltransferase activity"/>
    <property type="evidence" value="ECO:0007669"/>
    <property type="project" value="UniProtKB-EC"/>
</dbReference>
<evidence type="ECO:0000313" key="13">
    <source>
        <dbReference type="Proteomes" id="UP000009168"/>
    </source>
</evidence>
<keyword evidence="5 9" id="KW-0472">Membrane</keyword>
<dbReference type="HOGENOM" id="CLU_267706_0_0_1"/>
<comment type="catalytic activity">
    <reaction evidence="9">
        <text>L-cysteinyl-[protein] + hexadecanoyl-CoA = S-hexadecanoyl-L-cysteinyl-[protein] + CoA</text>
        <dbReference type="Rhea" id="RHEA:36683"/>
        <dbReference type="Rhea" id="RHEA-COMP:10131"/>
        <dbReference type="Rhea" id="RHEA-COMP:11032"/>
        <dbReference type="ChEBI" id="CHEBI:29950"/>
        <dbReference type="ChEBI" id="CHEBI:57287"/>
        <dbReference type="ChEBI" id="CHEBI:57379"/>
        <dbReference type="ChEBI" id="CHEBI:74151"/>
        <dbReference type="EC" id="2.3.1.225"/>
    </reaction>
</comment>
<gene>
    <name evidence="12" type="ORF">TTHERM_01014660</name>
</gene>
<dbReference type="GO" id="GO:0005783">
    <property type="term" value="C:endoplasmic reticulum"/>
    <property type="evidence" value="ECO:0007669"/>
    <property type="project" value="TreeGrafter"/>
</dbReference>
<protein>
    <recommendedName>
        <fullName evidence="9">Palmitoyltransferase</fullName>
        <ecNumber evidence="9">2.3.1.225</ecNumber>
    </recommendedName>
</protein>
<dbReference type="Pfam" id="PF01529">
    <property type="entry name" value="DHHC"/>
    <property type="match status" value="1"/>
</dbReference>
<feature type="compositionally biased region" description="Acidic residues" evidence="10">
    <location>
        <begin position="605"/>
        <end position="626"/>
    </location>
</feature>